<sequence>MSNPTDDQAQMSAAIRELTVSLRRFEARYEAARRSERRLRIGLVFSTLLILGGGIYLGLIATTDFVAQIAPPRVAQIDPEAALERRAQLLASLEPAERARLEQFEAQTALVREYVQVSPEFNAGATVALVLSSMSRSVEVMPALYRVVAAMADDMRAMNARLAEMDRKMDALPVLATQVQGMRGEMAIMAASVDSTMGRAGRMMPWNW</sequence>
<keyword evidence="1" id="KW-1133">Transmembrane helix</keyword>
<comment type="caution">
    <text evidence="2">The sequence shown here is derived from an EMBL/GenBank/DDBJ whole genome shotgun (WGS) entry which is preliminary data.</text>
</comment>
<accession>A0AAJ0XBS9</accession>
<keyword evidence="1" id="KW-0812">Transmembrane</keyword>
<reference evidence="2" key="1">
    <citation type="submission" date="2017-08" db="EMBL/GenBank/DDBJ databases">
        <authorList>
            <person name="Imhoff J.F."/>
            <person name="Rahn T."/>
            <person name="Kuenzel S."/>
            <person name="Neulinger S.C."/>
        </authorList>
    </citation>
    <scope>NUCLEOTIDE SEQUENCE</scope>
    <source>
        <strain evidence="2">DSM 11080</strain>
    </source>
</reference>
<reference evidence="2" key="2">
    <citation type="journal article" date="2020" name="Microorganisms">
        <title>Osmotic Adaptation and Compatible Solute Biosynthesis of Phototrophic Bacteria as Revealed from Genome Analyses.</title>
        <authorList>
            <person name="Imhoff J.F."/>
            <person name="Rahn T."/>
            <person name="Kunzel S."/>
            <person name="Keller A."/>
            <person name="Neulinger S.C."/>
        </authorList>
    </citation>
    <scope>NUCLEOTIDE SEQUENCE</scope>
    <source>
        <strain evidence="2">DSM 11080</strain>
    </source>
</reference>
<dbReference type="EMBL" id="NRSJ01000042">
    <property type="protein sequence ID" value="MBK1706460.1"/>
    <property type="molecule type" value="Genomic_DNA"/>
</dbReference>
<organism evidence="2 3">
    <name type="scientific">Halochromatium glycolicum</name>
    <dbReference type="NCBI Taxonomy" id="85075"/>
    <lineage>
        <taxon>Bacteria</taxon>
        <taxon>Pseudomonadati</taxon>
        <taxon>Pseudomonadota</taxon>
        <taxon>Gammaproteobacteria</taxon>
        <taxon>Chromatiales</taxon>
        <taxon>Chromatiaceae</taxon>
        <taxon>Halochromatium</taxon>
    </lineage>
</organism>
<dbReference type="Proteomes" id="UP001296776">
    <property type="component" value="Unassembled WGS sequence"/>
</dbReference>
<evidence type="ECO:0000313" key="3">
    <source>
        <dbReference type="Proteomes" id="UP001296776"/>
    </source>
</evidence>
<keyword evidence="3" id="KW-1185">Reference proteome</keyword>
<evidence type="ECO:0000256" key="1">
    <source>
        <dbReference type="SAM" id="Phobius"/>
    </source>
</evidence>
<dbReference type="AlphaFoldDB" id="A0AAJ0XBS9"/>
<proteinExistence type="predicted"/>
<evidence type="ECO:0000313" key="2">
    <source>
        <dbReference type="EMBL" id="MBK1706460.1"/>
    </source>
</evidence>
<protein>
    <submittedName>
        <fullName evidence="2">Uncharacterized protein</fullName>
    </submittedName>
</protein>
<name>A0AAJ0XBS9_9GAMM</name>
<dbReference type="RefSeq" id="WP_200347913.1">
    <property type="nucleotide sequence ID" value="NZ_NRSJ01000042.1"/>
</dbReference>
<keyword evidence="1" id="KW-0472">Membrane</keyword>
<gene>
    <name evidence="2" type="ORF">CKO40_18375</name>
</gene>
<feature type="transmembrane region" description="Helical" evidence="1">
    <location>
        <begin position="41"/>
        <end position="61"/>
    </location>
</feature>